<dbReference type="GO" id="GO:0003676">
    <property type="term" value="F:nucleic acid binding"/>
    <property type="evidence" value="ECO:0007669"/>
    <property type="project" value="InterPro"/>
</dbReference>
<dbReference type="GO" id="GO:0030687">
    <property type="term" value="C:preribosome, large subunit precursor"/>
    <property type="evidence" value="ECO:0007669"/>
    <property type="project" value="TreeGrafter"/>
</dbReference>
<sequence length="387" mass="44711">MSASTAFDLHPQLRLARSGAFTCIACRVVFPTSERQRSHCRTDWHKYNLKRKIADLPPVDAEQFAQKVLAQQALHREEEERQGLSYECSTCRKTYTSENGYYNHMQSKKHREMEVKQEIMGMHPQRKPVQVGPLFSDISDISDQSDLEDEHNMTAGCKDPAGLCIFCLFPSKDLDDNIEHMCRVHGFFLPDCEYLVDQRGLILYLADKIEHDYTCLYCNGRGKEYKNPQAVRAHMMDKGHCKMAYDDSEDPAELLHFYDFEPLQEVARPTVSSSNELVLQSGHRLGHRHDLKFFKQRLRRNTTEQVLDRSKAIEDAERLAREQGLTRKEKRHLLAITDGRAKPQSGDNRSSKIDGIRETIVQQGFQRQVALKQNLNTTLRARCQVPK</sequence>
<dbReference type="GO" id="GO:0042273">
    <property type="term" value="P:ribosomal large subunit biogenesis"/>
    <property type="evidence" value="ECO:0007669"/>
    <property type="project" value="TreeGrafter"/>
</dbReference>
<comment type="similarity">
    <text evidence="7">Belongs to the REI1 family.</text>
</comment>
<dbReference type="STRING" id="1263082.A0A068S3C3"/>
<keyword evidence="6" id="KW-0862">Zinc</keyword>
<dbReference type="SMART" id="SM00355">
    <property type="entry name" value="ZnF_C2H2"/>
    <property type="match status" value="4"/>
</dbReference>
<name>A0A068S3C3_9FUNG</name>
<keyword evidence="4" id="KW-0479">Metal-binding</keyword>
<dbReference type="VEuPathDB" id="FungiDB:LCOR_07410.1"/>
<dbReference type="Pfam" id="PF12874">
    <property type="entry name" value="zf-met"/>
    <property type="match status" value="1"/>
</dbReference>
<dbReference type="PROSITE" id="PS50157">
    <property type="entry name" value="ZINC_FINGER_C2H2_2"/>
    <property type="match status" value="1"/>
</dbReference>
<evidence type="ECO:0000313" key="11">
    <source>
        <dbReference type="Proteomes" id="UP000027586"/>
    </source>
</evidence>
<evidence type="ECO:0000256" key="4">
    <source>
        <dbReference type="ARBA" id="ARBA00022723"/>
    </source>
</evidence>
<dbReference type="AlphaFoldDB" id="A0A068S3C3"/>
<gene>
    <name evidence="10" type="ORF">LCOR_07410.1</name>
</gene>
<evidence type="ECO:0000313" key="10">
    <source>
        <dbReference type="EMBL" id="CDH56352.1"/>
    </source>
</evidence>
<evidence type="ECO:0000256" key="1">
    <source>
        <dbReference type="ARBA" id="ARBA00004496"/>
    </source>
</evidence>
<accession>A0A068S3C3</accession>
<dbReference type="GO" id="GO:0008270">
    <property type="term" value="F:zinc ion binding"/>
    <property type="evidence" value="ECO:0007669"/>
    <property type="project" value="UniProtKB-KW"/>
</dbReference>
<dbReference type="PANTHER" id="PTHR13182">
    <property type="entry name" value="ZINC FINGER PROTEIN 622"/>
    <property type="match status" value="1"/>
</dbReference>
<dbReference type="InterPro" id="IPR041661">
    <property type="entry name" value="ZN622/Rei1/Reh1_Znf-C2H2"/>
</dbReference>
<dbReference type="Proteomes" id="UP000027586">
    <property type="component" value="Unassembled WGS sequence"/>
</dbReference>
<dbReference type="Pfam" id="PF12756">
    <property type="entry name" value="zf-C2H2_2"/>
    <property type="match status" value="1"/>
</dbReference>
<keyword evidence="11" id="KW-1185">Reference proteome</keyword>
<evidence type="ECO:0000259" key="9">
    <source>
        <dbReference type="PROSITE" id="PS50157"/>
    </source>
</evidence>
<dbReference type="InterPro" id="IPR036236">
    <property type="entry name" value="Znf_C2H2_sf"/>
</dbReference>
<dbReference type="PANTHER" id="PTHR13182:SF8">
    <property type="entry name" value="CYTOPLASMIC 60S SUBUNIT BIOGENESIS FACTOR ZNF622"/>
    <property type="match status" value="1"/>
</dbReference>
<proteinExistence type="inferred from homology"/>
<keyword evidence="3" id="KW-0690">Ribosome biogenesis</keyword>
<feature type="domain" description="C2H2-type" evidence="9">
    <location>
        <begin position="86"/>
        <end position="115"/>
    </location>
</feature>
<dbReference type="SMART" id="SM00451">
    <property type="entry name" value="ZnF_U1"/>
    <property type="match status" value="2"/>
</dbReference>
<keyword evidence="5" id="KW-0677">Repeat</keyword>
<dbReference type="OrthoDB" id="19329at2759"/>
<keyword evidence="2" id="KW-0963">Cytoplasm</keyword>
<keyword evidence="8" id="KW-0863">Zinc-finger</keyword>
<dbReference type="InterPro" id="IPR003604">
    <property type="entry name" value="Matrin/U1-like-C_Znf_C2H2"/>
</dbReference>
<comment type="subcellular location">
    <subcellularLocation>
        <location evidence="1">Cytoplasm</location>
    </subcellularLocation>
</comment>
<evidence type="ECO:0000256" key="6">
    <source>
        <dbReference type="ARBA" id="ARBA00022833"/>
    </source>
</evidence>
<dbReference type="InterPro" id="IPR013087">
    <property type="entry name" value="Znf_C2H2_type"/>
</dbReference>
<protein>
    <submittedName>
        <fullName evidence="10">C2h2-type zinc finger-containing protein</fullName>
    </submittedName>
</protein>
<dbReference type="PROSITE" id="PS00028">
    <property type="entry name" value="ZINC_FINGER_C2H2_1"/>
    <property type="match status" value="2"/>
</dbReference>
<dbReference type="GO" id="GO:0005737">
    <property type="term" value="C:cytoplasm"/>
    <property type="evidence" value="ECO:0007669"/>
    <property type="project" value="UniProtKB-SubCell"/>
</dbReference>
<dbReference type="EMBL" id="CBTN010000036">
    <property type="protein sequence ID" value="CDH56352.1"/>
    <property type="molecule type" value="Genomic_DNA"/>
</dbReference>
<evidence type="ECO:0000256" key="8">
    <source>
        <dbReference type="PROSITE-ProRule" id="PRU00042"/>
    </source>
</evidence>
<dbReference type="SUPFAM" id="SSF57667">
    <property type="entry name" value="beta-beta-alpha zinc fingers"/>
    <property type="match status" value="2"/>
</dbReference>
<evidence type="ECO:0000256" key="7">
    <source>
        <dbReference type="ARBA" id="ARBA00034126"/>
    </source>
</evidence>
<organism evidence="10 11">
    <name type="scientific">Lichtheimia corymbifera JMRC:FSU:9682</name>
    <dbReference type="NCBI Taxonomy" id="1263082"/>
    <lineage>
        <taxon>Eukaryota</taxon>
        <taxon>Fungi</taxon>
        <taxon>Fungi incertae sedis</taxon>
        <taxon>Mucoromycota</taxon>
        <taxon>Mucoromycotina</taxon>
        <taxon>Mucoromycetes</taxon>
        <taxon>Mucorales</taxon>
        <taxon>Lichtheimiaceae</taxon>
        <taxon>Lichtheimia</taxon>
    </lineage>
</organism>
<dbReference type="Gene3D" id="3.30.160.60">
    <property type="entry name" value="Classic Zinc Finger"/>
    <property type="match status" value="1"/>
</dbReference>
<dbReference type="InterPro" id="IPR040025">
    <property type="entry name" value="Znf622/Rei1/Reh1"/>
</dbReference>
<evidence type="ECO:0000256" key="2">
    <source>
        <dbReference type="ARBA" id="ARBA00022490"/>
    </source>
</evidence>
<evidence type="ECO:0000256" key="3">
    <source>
        <dbReference type="ARBA" id="ARBA00022517"/>
    </source>
</evidence>
<evidence type="ECO:0000256" key="5">
    <source>
        <dbReference type="ARBA" id="ARBA00022737"/>
    </source>
</evidence>
<comment type="caution">
    <text evidence="10">The sequence shown here is derived from an EMBL/GenBank/DDBJ whole genome shotgun (WGS) entry which is preliminary data.</text>
</comment>
<reference evidence="10" key="1">
    <citation type="submission" date="2013-08" db="EMBL/GenBank/DDBJ databases">
        <title>Gene expansion shapes genome architecture in the human pathogen Lichtheimia corymbifera: an evolutionary genomics analysis in the ancient terrestrial Mucorales (Mucoromycotina).</title>
        <authorList>
            <person name="Schwartze V.U."/>
            <person name="Winter S."/>
            <person name="Shelest E."/>
            <person name="Marcet-Houben M."/>
            <person name="Horn F."/>
            <person name="Wehner S."/>
            <person name="Hoffmann K."/>
            <person name="Riege K."/>
            <person name="Sammeth M."/>
            <person name="Nowrousian M."/>
            <person name="Valiante V."/>
            <person name="Linde J."/>
            <person name="Jacobsen I.D."/>
            <person name="Marz M."/>
            <person name="Brakhage A.A."/>
            <person name="Gabaldon T."/>
            <person name="Bocker S."/>
            <person name="Voigt K."/>
        </authorList>
    </citation>
    <scope>NUCLEOTIDE SEQUENCE [LARGE SCALE GENOMIC DNA]</scope>
    <source>
        <strain evidence="10">FSU 9682</strain>
    </source>
</reference>